<evidence type="ECO:0000313" key="8">
    <source>
        <dbReference type="Proteomes" id="UP000198606"/>
    </source>
</evidence>
<dbReference type="InterPro" id="IPR006139">
    <property type="entry name" value="D-isomer_2_OHA_DH_cat_dom"/>
</dbReference>
<dbReference type="GO" id="GO:0016616">
    <property type="term" value="F:oxidoreductase activity, acting on the CH-OH group of donors, NAD or NADP as acceptor"/>
    <property type="evidence" value="ECO:0007669"/>
    <property type="project" value="InterPro"/>
</dbReference>
<dbReference type="InterPro" id="IPR006140">
    <property type="entry name" value="D-isomer_DH_NAD-bd"/>
</dbReference>
<gene>
    <name evidence="7" type="ORF">SAMN05216588_11284</name>
</gene>
<dbReference type="InterPro" id="IPR036291">
    <property type="entry name" value="NAD(P)-bd_dom_sf"/>
</dbReference>
<evidence type="ECO:0000256" key="4">
    <source>
        <dbReference type="RuleBase" id="RU003719"/>
    </source>
</evidence>
<dbReference type="STRING" id="29435.SAMN05216588_11284"/>
<dbReference type="Pfam" id="PF00389">
    <property type="entry name" value="2-Hacid_dh"/>
    <property type="match status" value="1"/>
</dbReference>
<dbReference type="Gene3D" id="3.40.50.720">
    <property type="entry name" value="NAD(P)-binding Rossmann-like Domain"/>
    <property type="match status" value="2"/>
</dbReference>
<evidence type="ECO:0000256" key="1">
    <source>
        <dbReference type="ARBA" id="ARBA00005854"/>
    </source>
</evidence>
<name>A0A1G8IF90_9GAMM</name>
<dbReference type="CDD" id="cd12169">
    <property type="entry name" value="PGDH_like_1"/>
    <property type="match status" value="1"/>
</dbReference>
<comment type="similarity">
    <text evidence="1 4">Belongs to the D-isomer specific 2-hydroxyacid dehydrogenase family.</text>
</comment>
<evidence type="ECO:0000256" key="3">
    <source>
        <dbReference type="ARBA" id="ARBA00023027"/>
    </source>
</evidence>
<dbReference type="AlphaFoldDB" id="A0A1G8IF90"/>
<sequence>MHIVIPDDYQNVIHTLDCFAVLADHQVSVYHDVVDDRQRLAALFADADALVLTRERTRIDEALLEQLPKLKLISQTGKVSSHLDVAACTRHGVAIMEGRGSPIAPAELTWALIITARRQLLPAIDALRAGRWQVNLGQRLAGQTLGIWGYGKIGRRLAHYASAFDMSVLVWGSEASRKAAIADGHRAAESRQALFAEADVLSLHLRLGDSTRHLVTASDLAAMKPSALLVNTSRAELIAPGALLEALNLGRPGFAALDVFEQEPVVDPNHPLLRHPAVLCTPHLGYVEREGYELYFGDAFANVEAFFADERCTLVNPEVRASAVFRR</sequence>
<keyword evidence="2 4" id="KW-0560">Oxidoreductase</keyword>
<protein>
    <submittedName>
        <fullName evidence="7">D-3-phosphoglycerate dehydrogenase</fullName>
    </submittedName>
</protein>
<dbReference type="SUPFAM" id="SSF51735">
    <property type="entry name" value="NAD(P)-binding Rossmann-fold domains"/>
    <property type="match status" value="1"/>
</dbReference>
<dbReference type="RefSeq" id="WP_084307189.1">
    <property type="nucleotide sequence ID" value="NZ_FNDG01000012.1"/>
</dbReference>
<feature type="domain" description="D-isomer specific 2-hydroxyacid dehydrogenase catalytic" evidence="5">
    <location>
        <begin position="22"/>
        <end position="313"/>
    </location>
</feature>
<evidence type="ECO:0000259" key="5">
    <source>
        <dbReference type="Pfam" id="PF00389"/>
    </source>
</evidence>
<dbReference type="SUPFAM" id="SSF52283">
    <property type="entry name" value="Formate/glycerate dehydrogenase catalytic domain-like"/>
    <property type="match status" value="1"/>
</dbReference>
<dbReference type="EMBL" id="FNDG01000012">
    <property type="protein sequence ID" value="SDI17576.1"/>
    <property type="molecule type" value="Genomic_DNA"/>
</dbReference>
<evidence type="ECO:0000256" key="2">
    <source>
        <dbReference type="ARBA" id="ARBA00023002"/>
    </source>
</evidence>
<dbReference type="PANTHER" id="PTHR42789">
    <property type="entry name" value="D-ISOMER SPECIFIC 2-HYDROXYACID DEHYDROGENASE FAMILY PROTEIN (AFU_ORTHOLOGUE AFUA_6G10090)"/>
    <property type="match status" value="1"/>
</dbReference>
<evidence type="ECO:0000313" key="7">
    <source>
        <dbReference type="EMBL" id="SDI17576.1"/>
    </source>
</evidence>
<proteinExistence type="inferred from homology"/>
<organism evidence="7 8">
    <name type="scientific">Phytopseudomonas flavescens</name>
    <dbReference type="NCBI Taxonomy" id="29435"/>
    <lineage>
        <taxon>Bacteria</taxon>
        <taxon>Pseudomonadati</taxon>
        <taxon>Pseudomonadota</taxon>
        <taxon>Gammaproteobacteria</taxon>
        <taxon>Pseudomonadales</taxon>
        <taxon>Pseudomonadaceae</taxon>
        <taxon>Phytopseudomonas</taxon>
    </lineage>
</organism>
<evidence type="ECO:0000259" key="6">
    <source>
        <dbReference type="Pfam" id="PF02826"/>
    </source>
</evidence>
<dbReference type="PANTHER" id="PTHR42789:SF1">
    <property type="entry name" value="D-ISOMER SPECIFIC 2-HYDROXYACID DEHYDROGENASE FAMILY PROTEIN (AFU_ORTHOLOGUE AFUA_6G10090)"/>
    <property type="match status" value="1"/>
</dbReference>
<accession>A0A1G8IF90</accession>
<dbReference type="Proteomes" id="UP000198606">
    <property type="component" value="Unassembled WGS sequence"/>
</dbReference>
<keyword evidence="3" id="KW-0520">NAD</keyword>
<dbReference type="GO" id="GO:0051287">
    <property type="term" value="F:NAD binding"/>
    <property type="evidence" value="ECO:0007669"/>
    <property type="project" value="InterPro"/>
</dbReference>
<dbReference type="Pfam" id="PF02826">
    <property type="entry name" value="2-Hacid_dh_C"/>
    <property type="match status" value="1"/>
</dbReference>
<feature type="domain" description="D-isomer specific 2-hydroxyacid dehydrogenase NAD-binding" evidence="6">
    <location>
        <begin position="111"/>
        <end position="285"/>
    </location>
</feature>
<dbReference type="InterPro" id="IPR050857">
    <property type="entry name" value="D-2-hydroxyacid_DH"/>
</dbReference>
<reference evidence="7 8" key="1">
    <citation type="submission" date="2016-10" db="EMBL/GenBank/DDBJ databases">
        <authorList>
            <person name="de Groot N.N."/>
        </authorList>
    </citation>
    <scope>NUCLEOTIDE SEQUENCE [LARGE SCALE GENOMIC DNA]</scope>
    <source>
        <strain evidence="7 8">LMG 18387</strain>
    </source>
</reference>